<keyword evidence="2" id="KW-1185">Reference proteome</keyword>
<dbReference type="EMBL" id="BGZK01000028">
    <property type="protein sequence ID" value="GBP07980.1"/>
    <property type="molecule type" value="Genomic_DNA"/>
</dbReference>
<comment type="caution">
    <text evidence="1">The sequence shown here is derived from an EMBL/GenBank/DDBJ whole genome shotgun (WGS) entry which is preliminary data.</text>
</comment>
<proteinExistence type="predicted"/>
<name>A0A4C1T338_EUMVA</name>
<reference evidence="1 2" key="1">
    <citation type="journal article" date="2019" name="Commun. Biol.">
        <title>The bagworm genome reveals a unique fibroin gene that provides high tensile strength.</title>
        <authorList>
            <person name="Kono N."/>
            <person name="Nakamura H."/>
            <person name="Ohtoshi R."/>
            <person name="Tomita M."/>
            <person name="Numata K."/>
            <person name="Arakawa K."/>
        </authorList>
    </citation>
    <scope>NUCLEOTIDE SEQUENCE [LARGE SCALE GENOMIC DNA]</scope>
</reference>
<dbReference type="Proteomes" id="UP000299102">
    <property type="component" value="Unassembled WGS sequence"/>
</dbReference>
<gene>
    <name evidence="1" type="ORF">EVAR_78112_1</name>
</gene>
<dbReference type="OrthoDB" id="411823at2759"/>
<protein>
    <submittedName>
        <fullName evidence="1">Uncharacterized protein</fullName>
    </submittedName>
</protein>
<organism evidence="1 2">
    <name type="scientific">Eumeta variegata</name>
    <name type="common">Bagworm moth</name>
    <name type="synonym">Eumeta japonica</name>
    <dbReference type="NCBI Taxonomy" id="151549"/>
    <lineage>
        <taxon>Eukaryota</taxon>
        <taxon>Metazoa</taxon>
        <taxon>Ecdysozoa</taxon>
        <taxon>Arthropoda</taxon>
        <taxon>Hexapoda</taxon>
        <taxon>Insecta</taxon>
        <taxon>Pterygota</taxon>
        <taxon>Neoptera</taxon>
        <taxon>Endopterygota</taxon>
        <taxon>Lepidoptera</taxon>
        <taxon>Glossata</taxon>
        <taxon>Ditrysia</taxon>
        <taxon>Tineoidea</taxon>
        <taxon>Psychidae</taxon>
        <taxon>Oiketicinae</taxon>
        <taxon>Eumeta</taxon>
    </lineage>
</organism>
<evidence type="ECO:0000313" key="2">
    <source>
        <dbReference type="Proteomes" id="UP000299102"/>
    </source>
</evidence>
<dbReference type="AlphaFoldDB" id="A0A4C1T338"/>
<accession>A0A4C1T338</accession>
<evidence type="ECO:0000313" key="1">
    <source>
        <dbReference type="EMBL" id="GBP07980.1"/>
    </source>
</evidence>
<sequence>MDSKAEHPLAIRENIREVRAEGREFQLFWLKAHIGTAGNERPAELAKTAALRSDTPPDFDKALCLMSKKGFETNVFGSGTTDINR</sequence>